<sequence length="320" mass="35567">MKIVVERGSHVESMHQVSYVVMDPQGKILDSSGDVEEKFFPRSAIKMIQVLPLVRFKRERGLPSSPHELACACASHAGEKVHIEIVSSWLERLSLKESHLICGAHLPFNETAAKFFIQNNEAPTRLHNNCSGKHTGMLEWARLLNASVENYADINHPVQQSIRTEMQTMAEIKMQNEDWAIDGCGIPAWRMPLKNIATMLWHFSSEAAIKGSAEEEVFQACVQNPVLTAGSDEFCTQAMKQLSGEVFLKVGAEGFMTAILPHRKKVIVLKVHDGAERASEVAISHLLARHVPEMKTALSAWTEPPLFNWAGTAVGRIKAI</sequence>
<accession>A0A150WQL2</accession>
<proteinExistence type="predicted"/>
<dbReference type="Proteomes" id="UP000075320">
    <property type="component" value="Unassembled WGS sequence"/>
</dbReference>
<dbReference type="PANTHER" id="PTHR42110:SF1">
    <property type="entry name" value="L-ASPARAGINASE, PUTATIVE (AFU_ORTHOLOGUE AFUA_3G11890)-RELATED"/>
    <property type="match status" value="1"/>
</dbReference>
<dbReference type="Pfam" id="PF06089">
    <property type="entry name" value="Asparaginase_II"/>
    <property type="match status" value="1"/>
</dbReference>
<evidence type="ECO:0000313" key="2">
    <source>
        <dbReference type="Proteomes" id="UP000075320"/>
    </source>
</evidence>
<evidence type="ECO:0000313" key="1">
    <source>
        <dbReference type="EMBL" id="KYG66771.1"/>
    </source>
</evidence>
<gene>
    <name evidence="1" type="ORF">AZI86_06940</name>
</gene>
<dbReference type="InterPro" id="IPR010349">
    <property type="entry name" value="Asparaginase_II"/>
</dbReference>
<comment type="caution">
    <text evidence="1">The sequence shown here is derived from an EMBL/GenBank/DDBJ whole genome shotgun (WGS) entry which is preliminary data.</text>
</comment>
<evidence type="ECO:0008006" key="3">
    <source>
        <dbReference type="Google" id="ProtNLM"/>
    </source>
</evidence>
<organism evidence="1 2">
    <name type="scientific">Bdellovibrio bacteriovorus</name>
    <dbReference type="NCBI Taxonomy" id="959"/>
    <lineage>
        <taxon>Bacteria</taxon>
        <taxon>Pseudomonadati</taxon>
        <taxon>Bdellovibrionota</taxon>
        <taxon>Bdellovibrionia</taxon>
        <taxon>Bdellovibrionales</taxon>
        <taxon>Pseudobdellovibrionaceae</taxon>
        <taxon>Bdellovibrio</taxon>
    </lineage>
</organism>
<dbReference type="AlphaFoldDB" id="A0A150WQL2"/>
<dbReference type="RefSeq" id="WP_061834349.1">
    <property type="nucleotide sequence ID" value="NZ_LUKE01000001.1"/>
</dbReference>
<dbReference type="EMBL" id="LUKE01000001">
    <property type="protein sequence ID" value="KYG66771.1"/>
    <property type="molecule type" value="Genomic_DNA"/>
</dbReference>
<dbReference type="OrthoDB" id="5289628at2"/>
<reference evidence="1 2" key="1">
    <citation type="submission" date="2016-03" db="EMBL/GenBank/DDBJ databases">
        <authorList>
            <person name="Ploux O."/>
        </authorList>
    </citation>
    <scope>NUCLEOTIDE SEQUENCE [LARGE SCALE GENOMIC DNA]</scope>
    <source>
        <strain evidence="1 2">R0</strain>
    </source>
</reference>
<dbReference type="PANTHER" id="PTHR42110">
    <property type="entry name" value="L-ASPARAGINASE, PUTATIVE (AFU_ORTHOLOGUE AFUA_3G11890)-RELATED"/>
    <property type="match status" value="1"/>
</dbReference>
<name>A0A150WQL2_BDEBC</name>
<protein>
    <recommendedName>
        <fullName evidence="3">Asparaginase</fullName>
    </recommendedName>
</protein>
<keyword evidence="2" id="KW-1185">Reference proteome</keyword>